<dbReference type="FunFam" id="3.40.309.10:FF:000010">
    <property type="entry name" value="Gamma-aminobutyraldehyde dehydrogenase"/>
    <property type="match status" value="1"/>
</dbReference>
<keyword evidence="2 5" id="KW-0560">Oxidoreductase</keyword>
<keyword evidence="6" id="KW-1185">Reference proteome</keyword>
<name>A0A7W7EZ09_9SPHN</name>
<evidence type="ECO:0000313" key="5">
    <source>
        <dbReference type="EMBL" id="MBB4619247.1"/>
    </source>
</evidence>
<comment type="caution">
    <text evidence="5">The sequence shown here is derived from an EMBL/GenBank/DDBJ whole genome shotgun (WGS) entry which is preliminary data.</text>
</comment>
<dbReference type="SUPFAM" id="SSF53720">
    <property type="entry name" value="ALDH-like"/>
    <property type="match status" value="1"/>
</dbReference>
<dbReference type="EC" id="1.2.1.28" evidence="5"/>
<dbReference type="PANTHER" id="PTHR42986">
    <property type="entry name" value="BENZALDEHYDE DEHYDROGENASE YFMT"/>
    <property type="match status" value="1"/>
</dbReference>
<dbReference type="InterPro" id="IPR015590">
    <property type="entry name" value="Aldehyde_DH_dom"/>
</dbReference>
<dbReference type="RefSeq" id="WP_022676122.1">
    <property type="nucleotide sequence ID" value="NZ_JACHNY010000008.1"/>
</dbReference>
<sequence>MTDSTKLIGDEQLSGGAFTGSWTTLSTTTDVQEPATGATLGKIGIASPDDIAAAAASARAAQKAWASDTPDNRAAVFPKVVQVATERWDEIVEWIMRESGSVRAKAEFELSITIKSISLAGAMPQQAQGLVLPSERGRISLARRRPLGVVGIIAPFNFPLYLAMRAVAPAIAVGNAVVLKPDPRTSICGGFVIARLFELAGLPNGVLQVLPGRGDAGEALCRDPNVAMIQFTGSTAAGRMVGKTASENLKKVSLELGGKNSLIVLEDADLELAAKNASWASYLHQGQICMSAGRVLVHATIVEEFTKRLVAHAEALPVGDPMSGQVAVGPLINQTQADHARKVLDGSVAQGAKVAAGGTSDGLFFKPTVLTGVSKDMPAFSDEIFGPVAVVVPFESDEQAIALANDTEYGLSAAIITRDVGRGMAIGDRLQAGLVHINDQTVNDDVVNPFGGVGASGNGTSIGGPANWEEFTHWQWTTIKGTAPAYPF</sequence>
<dbReference type="Pfam" id="PF00171">
    <property type="entry name" value="Aldedh"/>
    <property type="match status" value="1"/>
</dbReference>
<dbReference type="InterPro" id="IPR016163">
    <property type="entry name" value="Ald_DH_C"/>
</dbReference>
<dbReference type="Gene3D" id="3.40.309.10">
    <property type="entry name" value="Aldehyde Dehydrogenase, Chain A, domain 2"/>
    <property type="match status" value="1"/>
</dbReference>
<protein>
    <submittedName>
        <fullName evidence="5">Benzaldehyde dehydrogenase (NAD)</fullName>
        <ecNumber evidence="5">1.2.1.28</ecNumber>
    </submittedName>
</protein>
<dbReference type="GO" id="GO:0018479">
    <property type="term" value="F:benzaldehyde dehydrogenase (NAD+) activity"/>
    <property type="evidence" value="ECO:0007669"/>
    <property type="project" value="UniProtKB-EC"/>
</dbReference>
<dbReference type="CDD" id="cd07152">
    <property type="entry name" value="ALDH_BenzADH"/>
    <property type="match status" value="1"/>
</dbReference>
<dbReference type="EMBL" id="JACHNY010000008">
    <property type="protein sequence ID" value="MBB4619247.1"/>
    <property type="molecule type" value="Genomic_DNA"/>
</dbReference>
<dbReference type="InterPro" id="IPR016161">
    <property type="entry name" value="Ald_DH/histidinol_DH"/>
</dbReference>
<keyword evidence="3" id="KW-0520">NAD</keyword>
<dbReference type="PANTHER" id="PTHR42986:SF1">
    <property type="entry name" value="BENZALDEHYDE DEHYDROGENASE YFMT"/>
    <property type="match status" value="1"/>
</dbReference>
<proteinExistence type="inferred from homology"/>
<dbReference type="Gene3D" id="3.40.605.10">
    <property type="entry name" value="Aldehyde Dehydrogenase, Chain A, domain 1"/>
    <property type="match status" value="1"/>
</dbReference>
<evidence type="ECO:0000256" key="2">
    <source>
        <dbReference type="ARBA" id="ARBA00023002"/>
    </source>
</evidence>
<comment type="similarity">
    <text evidence="1">Belongs to the aldehyde dehydrogenase family.</text>
</comment>
<reference evidence="5 6" key="1">
    <citation type="submission" date="2020-08" db="EMBL/GenBank/DDBJ databases">
        <title>Genomic Encyclopedia of Type Strains, Phase IV (KMG-IV): sequencing the most valuable type-strain genomes for metagenomic binning, comparative biology and taxonomic classification.</title>
        <authorList>
            <person name="Goeker M."/>
        </authorList>
    </citation>
    <scope>NUCLEOTIDE SEQUENCE [LARGE SCALE GENOMIC DNA]</scope>
    <source>
        <strain evidence="5 6">DSM 15867</strain>
    </source>
</reference>
<evidence type="ECO:0000259" key="4">
    <source>
        <dbReference type="Pfam" id="PF00171"/>
    </source>
</evidence>
<dbReference type="AlphaFoldDB" id="A0A7W7EZ09"/>
<accession>A0A7W7EZ09</accession>
<evidence type="ECO:0000256" key="3">
    <source>
        <dbReference type="ARBA" id="ARBA00023027"/>
    </source>
</evidence>
<dbReference type="InterPro" id="IPR016162">
    <property type="entry name" value="Ald_DH_N"/>
</dbReference>
<evidence type="ECO:0000313" key="6">
    <source>
        <dbReference type="Proteomes" id="UP000574769"/>
    </source>
</evidence>
<organism evidence="5 6">
    <name type="scientific">Sphingomonas abaci</name>
    <dbReference type="NCBI Taxonomy" id="237611"/>
    <lineage>
        <taxon>Bacteria</taxon>
        <taxon>Pseudomonadati</taxon>
        <taxon>Pseudomonadota</taxon>
        <taxon>Alphaproteobacteria</taxon>
        <taxon>Sphingomonadales</taxon>
        <taxon>Sphingomonadaceae</taxon>
        <taxon>Sphingomonas</taxon>
    </lineage>
</organism>
<evidence type="ECO:0000256" key="1">
    <source>
        <dbReference type="ARBA" id="ARBA00009986"/>
    </source>
</evidence>
<gene>
    <name evidence="5" type="ORF">GGQ96_003400</name>
</gene>
<dbReference type="Proteomes" id="UP000574769">
    <property type="component" value="Unassembled WGS sequence"/>
</dbReference>
<feature type="domain" description="Aldehyde dehydrogenase" evidence="4">
    <location>
        <begin position="27"/>
        <end position="476"/>
    </location>
</feature>